<dbReference type="PANTHER" id="PTHR37067:SF3">
    <property type="entry name" value="PX DOMAIN-CONTAINING PROTEIN"/>
    <property type="match status" value="1"/>
</dbReference>
<dbReference type="VEuPathDB" id="FungiDB:H257_17835"/>
<evidence type="ECO:0000313" key="2">
    <source>
        <dbReference type="Proteomes" id="UP000285712"/>
    </source>
</evidence>
<organism evidence="1 2">
    <name type="scientific">Aphanomyces astaci</name>
    <name type="common">Crayfish plague agent</name>
    <dbReference type="NCBI Taxonomy" id="112090"/>
    <lineage>
        <taxon>Eukaryota</taxon>
        <taxon>Sar</taxon>
        <taxon>Stramenopiles</taxon>
        <taxon>Oomycota</taxon>
        <taxon>Saprolegniomycetes</taxon>
        <taxon>Saprolegniales</taxon>
        <taxon>Verrucalvaceae</taxon>
        <taxon>Aphanomyces</taxon>
    </lineage>
</organism>
<dbReference type="EMBL" id="QUTG01004174">
    <property type="protein sequence ID" value="RHY88980.1"/>
    <property type="molecule type" value="Genomic_DNA"/>
</dbReference>
<proteinExistence type="predicted"/>
<gene>
    <name evidence="1" type="ORF">DYB35_012976</name>
</gene>
<comment type="caution">
    <text evidence="1">The sequence shown here is derived from an EMBL/GenBank/DDBJ whole genome shotgun (WGS) entry which is preliminary data.</text>
</comment>
<dbReference type="Proteomes" id="UP000285712">
    <property type="component" value="Unassembled WGS sequence"/>
</dbReference>
<accession>A0A3R7A8N9</accession>
<protein>
    <submittedName>
        <fullName evidence="1">Uncharacterized protein</fullName>
    </submittedName>
</protein>
<evidence type="ECO:0000313" key="1">
    <source>
        <dbReference type="EMBL" id="RHY88980.1"/>
    </source>
</evidence>
<reference evidence="1 2" key="1">
    <citation type="submission" date="2018-08" db="EMBL/GenBank/DDBJ databases">
        <title>Aphanomyces genome sequencing and annotation.</title>
        <authorList>
            <person name="Minardi D."/>
            <person name="Oidtmann B."/>
            <person name="Van Der Giezen M."/>
            <person name="Studholme D.J."/>
        </authorList>
    </citation>
    <scope>NUCLEOTIDE SEQUENCE [LARGE SCALE GENOMIC DNA]</scope>
    <source>
        <strain evidence="1 2">Sv</strain>
    </source>
</reference>
<dbReference type="PANTHER" id="PTHR37067">
    <property type="entry name" value="PX DOMAIN-CONTAINING PROTEIN"/>
    <property type="match status" value="1"/>
</dbReference>
<name>A0A3R7A8N9_APHAT</name>
<sequence>MALVVRAMTEEIDQGEWIEIVYKLSVYLRAQSNLILSMGVTCLKKTNRWLHLDMVVDFILKYNSRITSYIAHRPNNAARPPVLTPTFWVITAAVTPAIAHMNRTFVELQDRSLIISQQRGFLDSMLTDLVVVFSIKDARTDAHVLRVLCEYAVKLIIGLQKMQAECDEINHAAVLEAPECMPVDLAKMHLKLFRDDILTPRLARVRLFFSADDFHRPGSSRPGQGVQGRAQHQGHHRCTQQQNEFQRRLEFYRQLPRFCAGMASVFVNKTSVESDFSILKWEKDEFRMNLLDLSLEGIFQAKQFKLLGLLDPNPVPQADDDDDDYA</sequence>
<dbReference type="AlphaFoldDB" id="A0A3R7A8N9"/>